<comment type="similarity">
    <text evidence="1">Belongs to the glycosyl hydrolase 3 family.</text>
</comment>
<dbReference type="InterPro" id="IPR026891">
    <property type="entry name" value="Fn3-like"/>
</dbReference>
<evidence type="ECO:0000256" key="2">
    <source>
        <dbReference type="ARBA" id="ARBA00022801"/>
    </source>
</evidence>
<dbReference type="SMART" id="SM01217">
    <property type="entry name" value="Fn3_like"/>
    <property type="match status" value="1"/>
</dbReference>
<reference evidence="6 7" key="1">
    <citation type="journal article" date="2016" name="BMC Genomics">
        <title>Type VI secretion systems of human gut Bacteroidales segregate into three genetic architectures, two of which are contained on mobile genetic elements.</title>
        <authorList>
            <person name="Coyne M.J."/>
            <person name="Roelofs K.G."/>
            <person name="Comstock L.E."/>
        </authorList>
    </citation>
    <scope>NUCLEOTIDE SEQUENCE [LARGE SCALE GENOMIC DNA]</scope>
    <source>
        <strain evidence="6 7">CL09T03C01</strain>
    </source>
</reference>
<dbReference type="AlphaFoldDB" id="A0A120A0E9"/>
<dbReference type="Proteomes" id="UP000056419">
    <property type="component" value="Unassembled WGS sequence"/>
</dbReference>
<dbReference type="Pfam" id="PF00933">
    <property type="entry name" value="Glyco_hydro_3"/>
    <property type="match status" value="1"/>
</dbReference>
<dbReference type="InterPro" id="IPR013783">
    <property type="entry name" value="Ig-like_fold"/>
</dbReference>
<dbReference type="EMBL" id="WCLE01000065">
    <property type="protein sequence ID" value="KAB5308468.1"/>
    <property type="molecule type" value="Genomic_DNA"/>
</dbReference>
<evidence type="ECO:0000259" key="4">
    <source>
        <dbReference type="SMART" id="SM01217"/>
    </source>
</evidence>
<feature type="signal peptide" evidence="3">
    <location>
        <begin position="1"/>
        <end position="26"/>
    </location>
</feature>
<dbReference type="EMBL" id="LRGC01000026">
    <property type="protein sequence ID" value="KWR51943.1"/>
    <property type="molecule type" value="Genomic_DNA"/>
</dbReference>
<dbReference type="SUPFAM" id="SSF51445">
    <property type="entry name" value="(Trans)glycosidases"/>
    <property type="match status" value="1"/>
</dbReference>
<sequence precursor="true">MKPTFLYHLLTLALLLCGMVMPSLQAQPYKNPSLSPEERTADLLQRMTLEEKIAQIRHIHSWNIFEEQELNKSKLQEFVGDLCWGFVEGFPLTGENCHRHMRHIQEYMLNHTRLGIPIFTVAEALHGSVHEGSTIYPQNIALASTFNPELAYLRATEISKELHYQGINQILAPCIDVVRDLRWGRIEESYGEDPYLNGIFAYKEAKGYLDNGISPMLKHYGAHGNPLGGLNLASVHCGIGELHDVYLQPFKKVITSLPIQAVMSAYNSWNRVPNSSSYYLLTEILRNRWRFQGYVYSDWGAIDMLHTFQHTASSQTEAAIQAISAGLDVEASSECFPHLIAMVKEKKIDEKLIDKAVSRVLLAKFRMGLFEDPYGEKYEAQSLHSRENIRVARQIADESTVLLKNDKGLLPLNLSELNSIAVIGPNANQVQFGDYTWSRTNKDGVTPLEGIRKLTEPFGIQIRYAQGCSMMSLDTIHIASAVEAARQSDVAILFCGSSSASLARDYNETNCGEGFDLADLALTGAQGKLIKAIHATGKPVILVLVTGKPFSIAWEKKHIPAILIQWYAGEQEGSSIANILFGKTNPSGHLTVSFPQSSGHLPAYYNYLPTDRGFYHKPGSYEQPGRDYVFSSPGPLWAFGHGLTYTTFNYTDMQIQQSVDSIKVFVTVKNTGRWAGKAVPQLYVRDVFSSISTPVKQLKAFNKVALEPGETTRVPLHFAVQDLALTDEAGKTMVEPGSFEIMIGDASDHILLKQTISIGQNMAVSPCSIKEQLPEEIGKGNIIHIKGVVRDVQATPVDKVEIYSTAQQQVIGVTDQNGKYFIDAPEDDVLVFCKSGYLDEKVNVDRKNDIQITIRNKMVFP</sequence>
<reference evidence="5 8" key="3">
    <citation type="journal article" date="2019" name="Nat. Med.">
        <title>A library of human gut bacterial isolates paired with longitudinal multiomics data enables mechanistic microbiome research.</title>
        <authorList>
            <person name="Poyet M."/>
            <person name="Groussin M."/>
            <person name="Gibbons S.M."/>
            <person name="Avila-Pacheco J."/>
            <person name="Jiang X."/>
            <person name="Kearney S.M."/>
            <person name="Perrotta A.R."/>
            <person name="Berdy B."/>
            <person name="Zhao S."/>
            <person name="Lieberman T.D."/>
            <person name="Swanson P.K."/>
            <person name="Smith M."/>
            <person name="Roesemann S."/>
            <person name="Alexander J.E."/>
            <person name="Rich S.A."/>
            <person name="Livny J."/>
            <person name="Vlamakis H."/>
            <person name="Clish C."/>
            <person name="Bullock K."/>
            <person name="Deik A."/>
            <person name="Scott J."/>
            <person name="Pierce K.A."/>
            <person name="Xavier R.J."/>
            <person name="Alm E.J."/>
        </authorList>
    </citation>
    <scope>NUCLEOTIDE SEQUENCE [LARGE SCALE GENOMIC DNA]</scope>
    <source>
        <strain evidence="5 8">BIOML-A6</strain>
    </source>
</reference>
<dbReference type="FunFam" id="2.60.40.10:FF:000495">
    <property type="entry name" value="Periplasmic beta-glucosidase"/>
    <property type="match status" value="1"/>
</dbReference>
<keyword evidence="6" id="KW-0326">Glycosidase</keyword>
<dbReference type="Pfam" id="PF01915">
    <property type="entry name" value="Glyco_hydro_3_C"/>
    <property type="match status" value="1"/>
</dbReference>
<comment type="caution">
    <text evidence="6">The sequence shown here is derived from an EMBL/GenBank/DDBJ whole genome shotgun (WGS) entry which is preliminary data.</text>
</comment>
<keyword evidence="7" id="KW-1185">Reference proteome</keyword>
<dbReference type="EC" id="3.2.1.21" evidence="6"/>
<organism evidence="6 7">
    <name type="scientific">Bacteroides stercoris</name>
    <dbReference type="NCBI Taxonomy" id="46506"/>
    <lineage>
        <taxon>Bacteria</taxon>
        <taxon>Pseudomonadati</taxon>
        <taxon>Bacteroidota</taxon>
        <taxon>Bacteroidia</taxon>
        <taxon>Bacteroidales</taxon>
        <taxon>Bacteroidaceae</taxon>
        <taxon>Bacteroides</taxon>
    </lineage>
</organism>
<dbReference type="STRING" id="46506.AA415_03071"/>
<accession>A0A120A0E9</accession>
<dbReference type="PATRIC" id="fig|46506.5.peg.3308"/>
<dbReference type="Proteomes" id="UP000467334">
    <property type="component" value="Unassembled WGS sequence"/>
</dbReference>
<gene>
    <name evidence="6" type="primary">bglX_6</name>
    <name evidence="6" type="ORF">AA415_03071</name>
    <name evidence="5" type="ORF">F9958_17180</name>
</gene>
<dbReference type="InterPro" id="IPR036881">
    <property type="entry name" value="Glyco_hydro_3_C_sf"/>
</dbReference>
<dbReference type="Gene3D" id="2.60.40.10">
    <property type="entry name" value="Immunoglobulins"/>
    <property type="match status" value="1"/>
</dbReference>
<evidence type="ECO:0000256" key="3">
    <source>
        <dbReference type="SAM" id="SignalP"/>
    </source>
</evidence>
<dbReference type="Gene3D" id="3.20.20.300">
    <property type="entry name" value="Glycoside hydrolase, family 3, N-terminal domain"/>
    <property type="match status" value="1"/>
</dbReference>
<dbReference type="GO" id="GO:0005975">
    <property type="term" value="P:carbohydrate metabolic process"/>
    <property type="evidence" value="ECO:0007669"/>
    <property type="project" value="InterPro"/>
</dbReference>
<dbReference type="SUPFAM" id="SSF52279">
    <property type="entry name" value="Beta-D-glucan exohydrolase, C-terminal domain"/>
    <property type="match status" value="1"/>
</dbReference>
<dbReference type="PANTHER" id="PTHR42715">
    <property type="entry name" value="BETA-GLUCOSIDASE"/>
    <property type="match status" value="1"/>
</dbReference>
<feature type="domain" description="Fibronectin type III-like" evidence="4">
    <location>
        <begin position="678"/>
        <end position="747"/>
    </location>
</feature>
<dbReference type="InterPro" id="IPR001764">
    <property type="entry name" value="Glyco_hydro_3_N"/>
</dbReference>
<dbReference type="InterPro" id="IPR036962">
    <property type="entry name" value="Glyco_hydro_3_N_sf"/>
</dbReference>
<dbReference type="PANTHER" id="PTHR42715:SF10">
    <property type="entry name" value="BETA-GLUCOSIDASE"/>
    <property type="match status" value="1"/>
</dbReference>
<dbReference type="InterPro" id="IPR050288">
    <property type="entry name" value="Cellulose_deg_GH3"/>
</dbReference>
<dbReference type="Pfam" id="PF14310">
    <property type="entry name" value="Fn3-like"/>
    <property type="match status" value="1"/>
</dbReference>
<evidence type="ECO:0000313" key="8">
    <source>
        <dbReference type="Proteomes" id="UP000467334"/>
    </source>
</evidence>
<dbReference type="PRINTS" id="PR00133">
    <property type="entry name" value="GLHYDRLASE3"/>
</dbReference>
<dbReference type="GO" id="GO:0008422">
    <property type="term" value="F:beta-glucosidase activity"/>
    <property type="evidence" value="ECO:0007669"/>
    <property type="project" value="UniProtKB-EC"/>
</dbReference>
<dbReference type="FunFam" id="3.40.50.1700:FF:000009">
    <property type="entry name" value="Periplasmic beta-glucosidase"/>
    <property type="match status" value="1"/>
</dbReference>
<dbReference type="InterPro" id="IPR002772">
    <property type="entry name" value="Glyco_hydro_3_C"/>
</dbReference>
<dbReference type="InterPro" id="IPR017853">
    <property type="entry name" value="GH"/>
</dbReference>
<keyword evidence="2 6" id="KW-0378">Hydrolase</keyword>
<dbReference type="SUPFAM" id="SSF49464">
    <property type="entry name" value="Carboxypeptidase regulatory domain-like"/>
    <property type="match status" value="1"/>
</dbReference>
<evidence type="ECO:0000256" key="1">
    <source>
        <dbReference type="ARBA" id="ARBA00005336"/>
    </source>
</evidence>
<reference evidence="6" key="2">
    <citation type="submission" date="2016-01" db="EMBL/GenBank/DDBJ databases">
        <authorList>
            <person name="McClelland M."/>
            <person name="Jain A."/>
            <person name="Saraogi P."/>
            <person name="Mendelson R."/>
            <person name="Westerman R."/>
            <person name="SanMiguel P."/>
            <person name="Csonka L."/>
        </authorList>
    </citation>
    <scope>NUCLEOTIDE SEQUENCE</scope>
    <source>
        <strain evidence="6">CL09T03C01</strain>
    </source>
</reference>
<proteinExistence type="inferred from homology"/>
<evidence type="ECO:0000313" key="7">
    <source>
        <dbReference type="Proteomes" id="UP000056419"/>
    </source>
</evidence>
<protein>
    <submittedName>
        <fullName evidence="5">Glycosyl hydrolase</fullName>
    </submittedName>
    <submittedName>
        <fullName evidence="6">Periplasmic beta-glucosidase</fullName>
        <ecNumber evidence="6">3.2.1.21</ecNumber>
    </submittedName>
</protein>
<feature type="chain" id="PRO_5033728778" evidence="3">
    <location>
        <begin position="27"/>
        <end position="861"/>
    </location>
</feature>
<keyword evidence="3" id="KW-0732">Signal</keyword>
<evidence type="ECO:0000313" key="6">
    <source>
        <dbReference type="EMBL" id="KWR51943.1"/>
    </source>
</evidence>
<name>A0A120A0E9_BACSE</name>
<dbReference type="RefSeq" id="WP_060386607.1">
    <property type="nucleotide sequence ID" value="NZ_CP081913.1"/>
</dbReference>
<evidence type="ECO:0000313" key="5">
    <source>
        <dbReference type="EMBL" id="KAB5308468.1"/>
    </source>
</evidence>
<dbReference type="Gene3D" id="3.40.50.1700">
    <property type="entry name" value="Glycoside hydrolase family 3 C-terminal domain"/>
    <property type="match status" value="1"/>
</dbReference>
<dbReference type="InterPro" id="IPR008969">
    <property type="entry name" value="CarboxyPept-like_regulatory"/>
</dbReference>